<evidence type="ECO:0000256" key="1">
    <source>
        <dbReference type="SAM" id="MobiDB-lite"/>
    </source>
</evidence>
<protein>
    <submittedName>
        <fullName evidence="2">Uncharacterized protein</fullName>
    </submittedName>
</protein>
<organism evidence="2 3">
    <name type="scientific">Cyclospora cayetanensis</name>
    <dbReference type="NCBI Taxonomy" id="88456"/>
    <lineage>
        <taxon>Eukaryota</taxon>
        <taxon>Sar</taxon>
        <taxon>Alveolata</taxon>
        <taxon>Apicomplexa</taxon>
        <taxon>Conoidasida</taxon>
        <taxon>Coccidia</taxon>
        <taxon>Eucoccidiorida</taxon>
        <taxon>Eimeriorina</taxon>
        <taxon>Eimeriidae</taxon>
        <taxon>Cyclospora</taxon>
    </lineage>
</organism>
<evidence type="ECO:0000313" key="2">
    <source>
        <dbReference type="EMBL" id="OEH77510.1"/>
    </source>
</evidence>
<dbReference type="InParanoid" id="A0A1D3D233"/>
<name>A0A1D3D233_9EIME</name>
<comment type="caution">
    <text evidence="2">The sequence shown here is derived from an EMBL/GenBank/DDBJ whole genome shotgun (WGS) entry which is preliminary data.</text>
</comment>
<feature type="compositionally biased region" description="Low complexity" evidence="1">
    <location>
        <begin position="116"/>
        <end position="125"/>
    </location>
</feature>
<proteinExistence type="predicted"/>
<dbReference type="EMBL" id="JROU02001075">
    <property type="protein sequence ID" value="OEH77510.1"/>
    <property type="molecule type" value="Genomic_DNA"/>
</dbReference>
<reference evidence="2 3" key="1">
    <citation type="journal article" date="2016" name="BMC Genomics">
        <title>Comparative genomics reveals Cyclospora cayetanensis possesses coccidia-like metabolism and invasion components but unique surface antigens.</title>
        <authorList>
            <person name="Liu S."/>
            <person name="Wang L."/>
            <person name="Zheng H."/>
            <person name="Xu Z."/>
            <person name="Roellig D.M."/>
            <person name="Li N."/>
            <person name="Frace M.A."/>
            <person name="Tang K."/>
            <person name="Arrowood M.J."/>
            <person name="Moss D.M."/>
            <person name="Zhang L."/>
            <person name="Feng Y."/>
            <person name="Xiao L."/>
        </authorList>
    </citation>
    <scope>NUCLEOTIDE SEQUENCE [LARGE SCALE GENOMIC DNA]</scope>
    <source>
        <strain evidence="2 3">CHN_HEN01</strain>
    </source>
</reference>
<dbReference type="Proteomes" id="UP000095192">
    <property type="component" value="Unassembled WGS sequence"/>
</dbReference>
<gene>
    <name evidence="2" type="ORF">cyc_07819</name>
</gene>
<accession>A0A1D3D233</accession>
<dbReference type="AlphaFoldDB" id="A0A1D3D233"/>
<evidence type="ECO:0000313" key="3">
    <source>
        <dbReference type="Proteomes" id="UP000095192"/>
    </source>
</evidence>
<keyword evidence="3" id="KW-1185">Reference proteome</keyword>
<feature type="region of interest" description="Disordered" evidence="1">
    <location>
        <begin position="116"/>
        <end position="156"/>
    </location>
</feature>
<dbReference type="VEuPathDB" id="ToxoDB:cyc_07819"/>
<sequence>MPLHKMEGEQGSLRRAKLLQQLPPSLLQHVVEQLPQDPLLLKVLQRRGCDNFLEARFEVHPHKLQQGDSQDAVADLVWYSRRGSMRLCIPRIPSLLHRILEHFTACQVQQRLAQQRQQDQQQQTPQKKRLLHHRDEGQQQDEQEDQQKQQKQQKRRCEKTLKRFLLSGRSTILRRVPRAPLPAGAGTRGREYYAAVRGEQVHAPLLVGQLLRVDACAGDGIFAQIRLWQLRLLLRKTILLSLRLLLFKVWVRGSTAKLLQQLPSAAGVAGVPLLPLKLQGQLLLLEAGNAAEGASAAAAALEASEKHRAAWKHMQLHLASAAAEVTLAAAVLSDAAAAAAESPVLSGRRVSAGVVQSAAASARGEAAAPVGGA</sequence>